<sequence length="285" mass="32227">MSCKLGYNSGLFLEDELDILGNNSDIGQAAERCLMMCQTKFVPQMEGARKSQETPISLLLLLQNQHTQSFASLSFLDCISFNSHQTLPCISWSYGRVQADNNDYWTECFNVLEQRWQYVDNPTGGKTDEALMRSATVHSWPYTNMLDISMLSSQDVVHLLLSLKPFLQDAIQKKHMGRIWENIQHVQGPLTWQQLHKMAGRERLSSGIGVGSHFQHILSQVERLLSREATEELKQKPLALEYFVSTAKAENLSQWFLVIMSPDSESVPSLPKGFTSTPHLCSTVG</sequence>
<dbReference type="GO" id="GO:0005634">
    <property type="term" value="C:nucleus"/>
    <property type="evidence" value="ECO:0007669"/>
    <property type="project" value="UniProtKB-SubCell"/>
</dbReference>
<dbReference type="Proteomes" id="UP000335636">
    <property type="component" value="Unassembled WGS sequence"/>
</dbReference>
<dbReference type="PANTHER" id="PTHR48249:SF1">
    <property type="entry name" value="MEDIATOR OF RNA POLYMERASE II TRANSCRIPTION SUBUNIT 13-LIKE"/>
    <property type="match status" value="1"/>
</dbReference>
<gene>
    <name evidence="7" type="ORF">GHT09_020076</name>
    <name evidence="8" type="ORF">MONAX_5E041311</name>
</gene>
<evidence type="ECO:0000256" key="2">
    <source>
        <dbReference type="ARBA" id="ARBA00009354"/>
    </source>
</evidence>
<reference evidence="8 9" key="1">
    <citation type="submission" date="2019-04" db="EMBL/GenBank/DDBJ databases">
        <authorList>
            <person name="Alioto T."/>
            <person name="Alioto T."/>
        </authorList>
    </citation>
    <scope>NUCLEOTIDE SEQUENCE [LARGE SCALE GENOMIC DNA]</scope>
</reference>
<dbReference type="PANTHER" id="PTHR48249">
    <property type="entry name" value="MEDIATOR OF RNA POLYMERASE II TRANSCRIPTION SUBUNIT 13"/>
    <property type="match status" value="1"/>
</dbReference>
<evidence type="ECO:0000313" key="7">
    <source>
        <dbReference type="EMBL" id="KAF7459841.1"/>
    </source>
</evidence>
<dbReference type="AlphaFoldDB" id="A0A5E4CM87"/>
<reference evidence="7" key="2">
    <citation type="submission" date="2020-08" db="EMBL/GenBank/DDBJ databases">
        <authorList>
            <person name="Shumante A."/>
            <person name="Zimin A.V."/>
            <person name="Puiu D."/>
            <person name="Salzberg S.L."/>
        </authorList>
    </citation>
    <scope>NUCLEOTIDE SEQUENCE</scope>
    <source>
        <strain evidence="7">WC2-LM</strain>
        <tissue evidence="7">Liver</tissue>
    </source>
</reference>
<evidence type="ECO:0000313" key="9">
    <source>
        <dbReference type="Proteomes" id="UP000335636"/>
    </source>
</evidence>
<keyword evidence="5" id="KW-0804">Transcription</keyword>
<accession>A0A5E4CM87</accession>
<keyword evidence="3" id="KW-0678">Repressor</keyword>
<dbReference type="InterPro" id="IPR051139">
    <property type="entry name" value="Mediator_complx_sub13"/>
</dbReference>
<proteinExistence type="inferred from homology"/>
<evidence type="ECO:0000256" key="5">
    <source>
        <dbReference type="ARBA" id="ARBA00023163"/>
    </source>
</evidence>
<keyword evidence="6" id="KW-0539">Nucleus</keyword>
<evidence type="ECO:0000256" key="4">
    <source>
        <dbReference type="ARBA" id="ARBA00023015"/>
    </source>
</evidence>
<keyword evidence="9" id="KW-1185">Reference proteome</keyword>
<evidence type="ECO:0000256" key="6">
    <source>
        <dbReference type="ARBA" id="ARBA00023242"/>
    </source>
</evidence>
<dbReference type="EMBL" id="WJEC01008821">
    <property type="protein sequence ID" value="KAF7459841.1"/>
    <property type="molecule type" value="Genomic_DNA"/>
</dbReference>
<organism evidence="8 9">
    <name type="scientific">Marmota monax</name>
    <name type="common">Woodchuck</name>
    <dbReference type="NCBI Taxonomy" id="9995"/>
    <lineage>
        <taxon>Eukaryota</taxon>
        <taxon>Metazoa</taxon>
        <taxon>Chordata</taxon>
        <taxon>Craniata</taxon>
        <taxon>Vertebrata</taxon>
        <taxon>Euteleostomi</taxon>
        <taxon>Mammalia</taxon>
        <taxon>Eutheria</taxon>
        <taxon>Euarchontoglires</taxon>
        <taxon>Glires</taxon>
        <taxon>Rodentia</taxon>
        <taxon>Sciuromorpha</taxon>
        <taxon>Sciuridae</taxon>
        <taxon>Xerinae</taxon>
        <taxon>Marmotini</taxon>
        <taxon>Marmota</taxon>
    </lineage>
</organism>
<keyword evidence="4" id="KW-0805">Transcription regulation</keyword>
<evidence type="ECO:0000313" key="8">
    <source>
        <dbReference type="EMBL" id="VTJ82906.1"/>
    </source>
</evidence>
<protein>
    <submittedName>
        <fullName evidence="8">Uncharacterized protein</fullName>
    </submittedName>
</protein>
<dbReference type="Proteomes" id="UP000662637">
    <property type="component" value="Unassembled WGS sequence"/>
</dbReference>
<evidence type="ECO:0000256" key="3">
    <source>
        <dbReference type="ARBA" id="ARBA00022491"/>
    </source>
</evidence>
<name>A0A5E4CM87_MARMO</name>
<comment type="similarity">
    <text evidence="2">Belongs to the Mediator complex subunit 13 family.</text>
</comment>
<comment type="subcellular location">
    <subcellularLocation>
        <location evidence="1">Nucleus</location>
    </subcellularLocation>
</comment>
<evidence type="ECO:0000256" key="1">
    <source>
        <dbReference type="ARBA" id="ARBA00004123"/>
    </source>
</evidence>
<dbReference type="EMBL" id="CABDUW010001597">
    <property type="protein sequence ID" value="VTJ82906.1"/>
    <property type="molecule type" value="Genomic_DNA"/>
</dbReference>